<feature type="transmembrane region" description="Helical" evidence="7">
    <location>
        <begin position="337"/>
        <end position="360"/>
    </location>
</feature>
<evidence type="ECO:0000259" key="8">
    <source>
        <dbReference type="PROSITE" id="PS50850"/>
    </source>
</evidence>
<feature type="transmembrane region" description="Helical" evidence="7">
    <location>
        <begin position="112"/>
        <end position="133"/>
    </location>
</feature>
<dbReference type="InterPro" id="IPR011701">
    <property type="entry name" value="MFS"/>
</dbReference>
<feature type="transmembrane region" description="Helical" evidence="7">
    <location>
        <begin position="200"/>
        <end position="221"/>
    </location>
</feature>
<keyword evidence="10" id="KW-1185">Reference proteome</keyword>
<gene>
    <name evidence="9" type="ORF">GCM10009819_22580</name>
</gene>
<name>A0ABP5FZT3_9MICO</name>
<feature type="transmembrane region" description="Helical" evidence="7">
    <location>
        <begin position="271"/>
        <end position="292"/>
    </location>
</feature>
<dbReference type="InterPro" id="IPR005829">
    <property type="entry name" value="Sugar_transporter_CS"/>
</dbReference>
<feature type="transmembrane region" description="Helical" evidence="7">
    <location>
        <begin position="53"/>
        <end position="71"/>
    </location>
</feature>
<dbReference type="InterPro" id="IPR036259">
    <property type="entry name" value="MFS_trans_sf"/>
</dbReference>
<feature type="transmembrane region" description="Helical" evidence="7">
    <location>
        <begin position="432"/>
        <end position="452"/>
    </location>
</feature>
<comment type="subcellular location">
    <subcellularLocation>
        <location evidence="1">Cell membrane</location>
        <topology evidence="1">Multi-pass membrane protein</topology>
    </subcellularLocation>
</comment>
<feature type="transmembrane region" description="Helical" evidence="7">
    <location>
        <begin position="169"/>
        <end position="188"/>
    </location>
</feature>
<keyword evidence="2" id="KW-0813">Transport</keyword>
<dbReference type="Proteomes" id="UP001501196">
    <property type="component" value="Unassembled WGS sequence"/>
</dbReference>
<feature type="transmembrane region" description="Helical" evidence="7">
    <location>
        <begin position="366"/>
        <end position="389"/>
    </location>
</feature>
<dbReference type="PROSITE" id="PS00216">
    <property type="entry name" value="SUGAR_TRANSPORT_1"/>
    <property type="match status" value="1"/>
</dbReference>
<evidence type="ECO:0000256" key="2">
    <source>
        <dbReference type="ARBA" id="ARBA00022448"/>
    </source>
</evidence>
<keyword evidence="6 7" id="KW-0472">Membrane</keyword>
<feature type="domain" description="Major facilitator superfamily (MFS) profile" evidence="8">
    <location>
        <begin position="17"/>
        <end position="456"/>
    </location>
</feature>
<dbReference type="PROSITE" id="PS50850">
    <property type="entry name" value="MFS"/>
    <property type="match status" value="1"/>
</dbReference>
<evidence type="ECO:0000256" key="6">
    <source>
        <dbReference type="ARBA" id="ARBA00023136"/>
    </source>
</evidence>
<organism evidence="9 10">
    <name type="scientific">Agromyces tropicus</name>
    <dbReference type="NCBI Taxonomy" id="555371"/>
    <lineage>
        <taxon>Bacteria</taxon>
        <taxon>Bacillati</taxon>
        <taxon>Actinomycetota</taxon>
        <taxon>Actinomycetes</taxon>
        <taxon>Micrococcales</taxon>
        <taxon>Microbacteriaceae</taxon>
        <taxon>Agromyces</taxon>
    </lineage>
</organism>
<dbReference type="EMBL" id="BAAAPW010000003">
    <property type="protein sequence ID" value="GAA2037458.1"/>
    <property type="molecule type" value="Genomic_DNA"/>
</dbReference>
<evidence type="ECO:0000313" key="10">
    <source>
        <dbReference type="Proteomes" id="UP001501196"/>
    </source>
</evidence>
<evidence type="ECO:0000256" key="4">
    <source>
        <dbReference type="ARBA" id="ARBA00022692"/>
    </source>
</evidence>
<evidence type="ECO:0000256" key="7">
    <source>
        <dbReference type="SAM" id="Phobius"/>
    </source>
</evidence>
<dbReference type="PANTHER" id="PTHR42718">
    <property type="entry name" value="MAJOR FACILITATOR SUPERFAMILY MULTIDRUG TRANSPORTER MFSC"/>
    <property type="match status" value="1"/>
</dbReference>
<feature type="transmembrane region" description="Helical" evidence="7">
    <location>
        <begin position="401"/>
        <end position="426"/>
    </location>
</feature>
<dbReference type="InterPro" id="IPR020846">
    <property type="entry name" value="MFS_dom"/>
</dbReference>
<feature type="transmembrane region" description="Helical" evidence="7">
    <location>
        <begin position="83"/>
        <end position="106"/>
    </location>
</feature>
<keyword evidence="3" id="KW-1003">Cell membrane</keyword>
<dbReference type="PRINTS" id="PR01036">
    <property type="entry name" value="TCRTETB"/>
</dbReference>
<feature type="transmembrane region" description="Helical" evidence="7">
    <location>
        <begin position="304"/>
        <end position="325"/>
    </location>
</feature>
<keyword evidence="5 7" id="KW-1133">Transmembrane helix</keyword>
<dbReference type="PANTHER" id="PTHR42718:SF46">
    <property type="entry name" value="BLR6921 PROTEIN"/>
    <property type="match status" value="1"/>
</dbReference>
<comment type="caution">
    <text evidence="9">The sequence shown here is derived from an EMBL/GenBank/DDBJ whole genome shotgun (WGS) entry which is preliminary data.</text>
</comment>
<dbReference type="Gene3D" id="1.20.1250.20">
    <property type="entry name" value="MFS general substrate transporter like domains"/>
    <property type="match status" value="1"/>
</dbReference>
<accession>A0ABP5FZT3</accession>
<feature type="transmembrane region" description="Helical" evidence="7">
    <location>
        <begin position="233"/>
        <end position="251"/>
    </location>
</feature>
<feature type="transmembrane region" description="Helical" evidence="7">
    <location>
        <begin position="140"/>
        <end position="163"/>
    </location>
</feature>
<evidence type="ECO:0000256" key="1">
    <source>
        <dbReference type="ARBA" id="ARBA00004651"/>
    </source>
</evidence>
<sequence length="469" mass="47810">MAEPSTSERLDRSAVVTLVALSLGILVVANDFTALSVAVPSIEHDLDSSLNRAQWVINGYTVVFGVLIVTGGRFADLFGRRRVFVIGALVFGGFSLLGGLAPNIGLLIASRALMGIGGAMMWPSVLGMVYEIIPKSRSGLAGGLIIGVAGLGNSIGPLLGGILTDTLGWRSIFFLNVPVALLAVLVVMRNVPESARGRGARVDYAGIATLSAAVVLILVALDVGSANSFASPWVIGMVVVGVLLIPAFVLVQRRQGDDALVPPRVVASRQFTGALVSIVLLGSVFFGVLVYVPQYLEKELGWTAFAAGAGLLPMMLTFATVSFAAGPLYHRIGSRPVVGIGAACLTAGVLVVALVIGTGYLPLVPGLVLCGVGVGLYFSAVTTAAVTAVRPEDSSLAGGIVYMGNVAGGSLGLGVNTAIVLAAAAFTVGMRNAFLVDAALGVIGTIVAIALIRSEGSRTHAAGSSTTKT</sequence>
<keyword evidence="4 7" id="KW-0812">Transmembrane</keyword>
<dbReference type="SUPFAM" id="SSF103473">
    <property type="entry name" value="MFS general substrate transporter"/>
    <property type="match status" value="1"/>
</dbReference>
<evidence type="ECO:0000256" key="5">
    <source>
        <dbReference type="ARBA" id="ARBA00022989"/>
    </source>
</evidence>
<dbReference type="RefSeq" id="WP_344373499.1">
    <property type="nucleotide sequence ID" value="NZ_BAAAPW010000003.1"/>
</dbReference>
<dbReference type="Gene3D" id="1.20.1720.10">
    <property type="entry name" value="Multidrug resistance protein D"/>
    <property type="match status" value="1"/>
</dbReference>
<evidence type="ECO:0000313" key="9">
    <source>
        <dbReference type="EMBL" id="GAA2037458.1"/>
    </source>
</evidence>
<dbReference type="CDD" id="cd17321">
    <property type="entry name" value="MFS_MMR_MDR_like"/>
    <property type="match status" value="1"/>
</dbReference>
<proteinExistence type="predicted"/>
<evidence type="ECO:0000256" key="3">
    <source>
        <dbReference type="ARBA" id="ARBA00022475"/>
    </source>
</evidence>
<protein>
    <submittedName>
        <fullName evidence="9">MFS transporter</fullName>
    </submittedName>
</protein>
<reference evidence="10" key="1">
    <citation type="journal article" date="2019" name="Int. J. Syst. Evol. Microbiol.">
        <title>The Global Catalogue of Microorganisms (GCM) 10K type strain sequencing project: providing services to taxonomists for standard genome sequencing and annotation.</title>
        <authorList>
            <consortium name="The Broad Institute Genomics Platform"/>
            <consortium name="The Broad Institute Genome Sequencing Center for Infectious Disease"/>
            <person name="Wu L."/>
            <person name="Ma J."/>
        </authorList>
    </citation>
    <scope>NUCLEOTIDE SEQUENCE [LARGE SCALE GENOMIC DNA]</scope>
    <source>
        <strain evidence="10">JCM 15672</strain>
    </source>
</reference>
<dbReference type="Pfam" id="PF07690">
    <property type="entry name" value="MFS_1"/>
    <property type="match status" value="1"/>
</dbReference>